<sequence length="31" mass="3638">MRGNTYLLVTYHTVNCLPPFSLNKMLLHFVD</sequence>
<reference evidence="1" key="2">
    <citation type="journal article" date="2015" name="Data Brief">
        <title>Shoot transcriptome of the giant reed, Arundo donax.</title>
        <authorList>
            <person name="Barrero R.A."/>
            <person name="Guerrero F.D."/>
            <person name="Moolhuijzen P."/>
            <person name="Goolsby J.A."/>
            <person name="Tidwell J."/>
            <person name="Bellgard S.E."/>
            <person name="Bellgard M.I."/>
        </authorList>
    </citation>
    <scope>NUCLEOTIDE SEQUENCE</scope>
    <source>
        <tissue evidence="1">Shoot tissue taken approximately 20 cm above the soil surface</tissue>
    </source>
</reference>
<dbReference type="AlphaFoldDB" id="A0A0A9FTI5"/>
<evidence type="ECO:0000313" key="1">
    <source>
        <dbReference type="EMBL" id="JAE15582.1"/>
    </source>
</evidence>
<dbReference type="EMBL" id="GBRH01182314">
    <property type="protein sequence ID" value="JAE15582.1"/>
    <property type="molecule type" value="Transcribed_RNA"/>
</dbReference>
<name>A0A0A9FTI5_ARUDO</name>
<proteinExistence type="predicted"/>
<accession>A0A0A9FTI5</accession>
<reference evidence="1" key="1">
    <citation type="submission" date="2014-09" db="EMBL/GenBank/DDBJ databases">
        <authorList>
            <person name="Magalhaes I.L.F."/>
            <person name="Oliveira U."/>
            <person name="Santos F.R."/>
            <person name="Vidigal T.H.D.A."/>
            <person name="Brescovit A.D."/>
            <person name="Santos A.J."/>
        </authorList>
    </citation>
    <scope>NUCLEOTIDE SEQUENCE</scope>
    <source>
        <tissue evidence="1">Shoot tissue taken approximately 20 cm above the soil surface</tissue>
    </source>
</reference>
<protein>
    <submittedName>
        <fullName evidence="1">Uncharacterized protein</fullName>
    </submittedName>
</protein>
<organism evidence="1">
    <name type="scientific">Arundo donax</name>
    <name type="common">Giant reed</name>
    <name type="synonym">Donax arundinaceus</name>
    <dbReference type="NCBI Taxonomy" id="35708"/>
    <lineage>
        <taxon>Eukaryota</taxon>
        <taxon>Viridiplantae</taxon>
        <taxon>Streptophyta</taxon>
        <taxon>Embryophyta</taxon>
        <taxon>Tracheophyta</taxon>
        <taxon>Spermatophyta</taxon>
        <taxon>Magnoliopsida</taxon>
        <taxon>Liliopsida</taxon>
        <taxon>Poales</taxon>
        <taxon>Poaceae</taxon>
        <taxon>PACMAD clade</taxon>
        <taxon>Arundinoideae</taxon>
        <taxon>Arundineae</taxon>
        <taxon>Arundo</taxon>
    </lineage>
</organism>